<evidence type="ECO:0000256" key="6">
    <source>
        <dbReference type="RuleBase" id="RU361153"/>
    </source>
</evidence>
<evidence type="ECO:0000259" key="8">
    <source>
        <dbReference type="Pfam" id="PF00150"/>
    </source>
</evidence>
<dbReference type="GO" id="GO:0008810">
    <property type="term" value="F:cellulase activity"/>
    <property type="evidence" value="ECO:0007669"/>
    <property type="project" value="UniProtKB-EC"/>
</dbReference>
<sequence length="389" mass="42377">MLLNSLISVAVLAASASAKFFYVGVAESSGEFGVYSATKQKGFGLPGRFGVDYSFIDKKAIDVYVDQNKVNLFRIAFLLERMCPLSYGLGAKFNETHFDYFKEAVDYVTKTKGAYCILDPHNYMRYNDPSQQPMTGSIIGDTSDNTAATTTQFGAFWGELAGRFKDNEKVIFGLMNEPHDMKTSLVIQNNQAAIDAIRKAGAKQLILSPGNSWTGGHSWTEGTDPSTQLTALKDSENNMAFDIHEYLDTDFSGTHAACTNSASKLAGVTSWLKQNKYKAMITEFGGSNATECASMLSDFIKYMDANDVYIGWTAWAAGPFWGSASACCTDSKNWGSLEPTSKASDGKPGLYDTVWVKTIQPLVPKQLVWSGLSSVNGGNVTAKPSKLRI</sequence>
<dbReference type="Gene3D" id="3.20.20.80">
    <property type="entry name" value="Glycosidases"/>
    <property type="match status" value="1"/>
</dbReference>
<dbReference type="PANTHER" id="PTHR34142">
    <property type="entry name" value="ENDO-BETA-1,4-GLUCANASE A"/>
    <property type="match status" value="1"/>
</dbReference>
<dbReference type="Pfam" id="PF00150">
    <property type="entry name" value="Cellulase"/>
    <property type="match status" value="1"/>
</dbReference>
<evidence type="ECO:0000256" key="4">
    <source>
        <dbReference type="ARBA" id="ARBA00022801"/>
    </source>
</evidence>
<dbReference type="EC" id="3.2.1.4" evidence="3"/>
<name>A0A6A5ZAC8_9PLEO</name>
<dbReference type="EMBL" id="ML977321">
    <property type="protein sequence ID" value="KAF2116402.1"/>
    <property type="molecule type" value="Genomic_DNA"/>
</dbReference>
<evidence type="ECO:0000313" key="9">
    <source>
        <dbReference type="EMBL" id="KAF2116402.1"/>
    </source>
</evidence>
<dbReference type="PROSITE" id="PS00659">
    <property type="entry name" value="GLYCOSYL_HYDROL_F5"/>
    <property type="match status" value="1"/>
</dbReference>
<reference evidence="9" key="1">
    <citation type="journal article" date="2020" name="Stud. Mycol.">
        <title>101 Dothideomycetes genomes: a test case for predicting lifestyles and emergence of pathogens.</title>
        <authorList>
            <person name="Haridas S."/>
            <person name="Albert R."/>
            <person name="Binder M."/>
            <person name="Bloem J."/>
            <person name="Labutti K."/>
            <person name="Salamov A."/>
            <person name="Andreopoulos B."/>
            <person name="Baker S."/>
            <person name="Barry K."/>
            <person name="Bills G."/>
            <person name="Bluhm B."/>
            <person name="Cannon C."/>
            <person name="Castanera R."/>
            <person name="Culley D."/>
            <person name="Daum C."/>
            <person name="Ezra D."/>
            <person name="Gonzalez J."/>
            <person name="Henrissat B."/>
            <person name="Kuo A."/>
            <person name="Liang C."/>
            <person name="Lipzen A."/>
            <person name="Lutzoni F."/>
            <person name="Magnuson J."/>
            <person name="Mondo S."/>
            <person name="Nolan M."/>
            <person name="Ohm R."/>
            <person name="Pangilinan J."/>
            <person name="Park H.-J."/>
            <person name="Ramirez L."/>
            <person name="Alfaro M."/>
            <person name="Sun H."/>
            <person name="Tritt A."/>
            <person name="Yoshinaga Y."/>
            <person name="Zwiers L.-H."/>
            <person name="Turgeon B."/>
            <person name="Goodwin S."/>
            <person name="Spatafora J."/>
            <person name="Crous P."/>
            <person name="Grigoriev I."/>
        </authorList>
    </citation>
    <scope>NUCLEOTIDE SEQUENCE</scope>
    <source>
        <strain evidence="9">CBS 627.86</strain>
    </source>
</reference>
<comment type="similarity">
    <text evidence="2 6">Belongs to the glycosyl hydrolase 5 (cellulase A) family.</text>
</comment>
<organism evidence="9 10">
    <name type="scientific">Lophiotrema nucula</name>
    <dbReference type="NCBI Taxonomy" id="690887"/>
    <lineage>
        <taxon>Eukaryota</taxon>
        <taxon>Fungi</taxon>
        <taxon>Dikarya</taxon>
        <taxon>Ascomycota</taxon>
        <taxon>Pezizomycotina</taxon>
        <taxon>Dothideomycetes</taxon>
        <taxon>Pleosporomycetidae</taxon>
        <taxon>Pleosporales</taxon>
        <taxon>Lophiotremataceae</taxon>
        <taxon>Lophiotrema</taxon>
    </lineage>
</organism>
<proteinExistence type="inferred from homology"/>
<gene>
    <name evidence="9" type="ORF">BDV96DRAFT_612271</name>
</gene>
<evidence type="ECO:0000256" key="3">
    <source>
        <dbReference type="ARBA" id="ARBA00012601"/>
    </source>
</evidence>
<feature type="chain" id="PRO_5025684854" description="cellulase" evidence="7">
    <location>
        <begin position="19"/>
        <end position="389"/>
    </location>
</feature>
<evidence type="ECO:0000256" key="5">
    <source>
        <dbReference type="ARBA" id="ARBA00023295"/>
    </source>
</evidence>
<dbReference type="PANTHER" id="PTHR34142:SF1">
    <property type="entry name" value="GLYCOSIDE HYDROLASE FAMILY 5 DOMAIN-CONTAINING PROTEIN"/>
    <property type="match status" value="1"/>
</dbReference>
<accession>A0A6A5ZAC8</accession>
<dbReference type="InterPro" id="IPR001547">
    <property type="entry name" value="Glyco_hydro_5"/>
</dbReference>
<dbReference type="InterPro" id="IPR018087">
    <property type="entry name" value="Glyco_hydro_5_CS"/>
</dbReference>
<evidence type="ECO:0000313" key="10">
    <source>
        <dbReference type="Proteomes" id="UP000799770"/>
    </source>
</evidence>
<dbReference type="InterPro" id="IPR017853">
    <property type="entry name" value="GH"/>
</dbReference>
<feature type="domain" description="Glycoside hydrolase family 5" evidence="8">
    <location>
        <begin position="43"/>
        <end position="317"/>
    </location>
</feature>
<evidence type="ECO:0000256" key="2">
    <source>
        <dbReference type="ARBA" id="ARBA00005641"/>
    </source>
</evidence>
<comment type="catalytic activity">
    <reaction evidence="1">
        <text>Endohydrolysis of (1-&gt;4)-beta-D-glucosidic linkages in cellulose, lichenin and cereal beta-D-glucans.</text>
        <dbReference type="EC" id="3.2.1.4"/>
    </reaction>
</comment>
<dbReference type="SUPFAM" id="SSF51445">
    <property type="entry name" value="(Trans)glycosidases"/>
    <property type="match status" value="1"/>
</dbReference>
<keyword evidence="10" id="KW-1185">Reference proteome</keyword>
<keyword evidence="7" id="KW-0732">Signal</keyword>
<dbReference type="OrthoDB" id="5823761at2759"/>
<evidence type="ECO:0000256" key="7">
    <source>
        <dbReference type="SAM" id="SignalP"/>
    </source>
</evidence>
<dbReference type="AlphaFoldDB" id="A0A6A5ZAC8"/>
<protein>
    <recommendedName>
        <fullName evidence="3">cellulase</fullName>
        <ecNumber evidence="3">3.2.1.4</ecNumber>
    </recommendedName>
</protein>
<feature type="signal peptide" evidence="7">
    <location>
        <begin position="1"/>
        <end position="18"/>
    </location>
</feature>
<evidence type="ECO:0000256" key="1">
    <source>
        <dbReference type="ARBA" id="ARBA00000966"/>
    </source>
</evidence>
<dbReference type="GO" id="GO:0009251">
    <property type="term" value="P:glucan catabolic process"/>
    <property type="evidence" value="ECO:0007669"/>
    <property type="project" value="TreeGrafter"/>
</dbReference>
<keyword evidence="4 6" id="KW-0378">Hydrolase</keyword>
<dbReference type="Proteomes" id="UP000799770">
    <property type="component" value="Unassembled WGS sequence"/>
</dbReference>
<keyword evidence="5 6" id="KW-0326">Glycosidase</keyword>